<evidence type="ECO:0000313" key="2">
    <source>
        <dbReference type="Proteomes" id="UP000824540"/>
    </source>
</evidence>
<sequence length="79" mass="8734">MLLSKRSIYIAGMAHNSDIVLFENPGQDLGGKNTENTFFARSCNDELAVQGQAELLKRRGVDAGPFTHRIDQHDCVSEV</sequence>
<proteinExistence type="predicted"/>
<name>A0A8T2PKB3_9TELE</name>
<dbReference type="EMBL" id="JAFBMS010000005">
    <property type="protein sequence ID" value="KAG9352266.1"/>
    <property type="molecule type" value="Genomic_DNA"/>
</dbReference>
<keyword evidence="2" id="KW-1185">Reference proteome</keyword>
<gene>
    <name evidence="1" type="ORF">JZ751_020679</name>
</gene>
<comment type="caution">
    <text evidence="1">The sequence shown here is derived from an EMBL/GenBank/DDBJ whole genome shotgun (WGS) entry which is preliminary data.</text>
</comment>
<dbReference type="AlphaFoldDB" id="A0A8T2PKB3"/>
<protein>
    <submittedName>
        <fullName evidence="1">Uncharacterized protein</fullName>
    </submittedName>
</protein>
<dbReference type="Proteomes" id="UP000824540">
    <property type="component" value="Unassembled WGS sequence"/>
</dbReference>
<evidence type="ECO:0000313" key="1">
    <source>
        <dbReference type="EMBL" id="KAG9352266.1"/>
    </source>
</evidence>
<accession>A0A8T2PKB3</accession>
<organism evidence="1 2">
    <name type="scientific">Albula glossodonta</name>
    <name type="common">roundjaw bonefish</name>
    <dbReference type="NCBI Taxonomy" id="121402"/>
    <lineage>
        <taxon>Eukaryota</taxon>
        <taxon>Metazoa</taxon>
        <taxon>Chordata</taxon>
        <taxon>Craniata</taxon>
        <taxon>Vertebrata</taxon>
        <taxon>Euteleostomi</taxon>
        <taxon>Actinopterygii</taxon>
        <taxon>Neopterygii</taxon>
        <taxon>Teleostei</taxon>
        <taxon>Albuliformes</taxon>
        <taxon>Albulidae</taxon>
        <taxon>Albula</taxon>
    </lineage>
</organism>
<reference evidence="1" key="1">
    <citation type="thesis" date="2021" institute="BYU ScholarsArchive" country="Provo, UT, USA">
        <title>Applications of and Algorithms for Genome Assembly and Genomic Analyses with an Emphasis on Marine Teleosts.</title>
        <authorList>
            <person name="Pickett B.D."/>
        </authorList>
    </citation>
    <scope>NUCLEOTIDE SEQUENCE</scope>
    <source>
        <strain evidence="1">HI-2016</strain>
    </source>
</reference>